<dbReference type="EMBL" id="CP006841">
    <property type="protein sequence ID" value="ALA66978.1"/>
    <property type="molecule type" value="Genomic_DNA"/>
</dbReference>
<sequence>MESWQVESQPEGYKAYEADGVTICWNAEVCQHSRNCGHGNADVFDYDRRPWIDSNAASPEDIAADIDRCPSGALKYRLK</sequence>
<accession>A0A0K2GZ66</accession>
<name>A0A0K2GZ66_9CORY</name>
<dbReference type="AlphaFoldDB" id="A0A0K2GZ66"/>
<organism evidence="2 3">
    <name type="scientific">Corynebacterium lactis RW2-5</name>
    <dbReference type="NCBI Taxonomy" id="1408189"/>
    <lineage>
        <taxon>Bacteria</taxon>
        <taxon>Bacillati</taxon>
        <taxon>Actinomycetota</taxon>
        <taxon>Actinomycetes</taxon>
        <taxon>Mycobacteriales</taxon>
        <taxon>Corynebacteriaceae</taxon>
        <taxon>Corynebacterium</taxon>
    </lineage>
</organism>
<gene>
    <name evidence="2" type="ORF">CLAC_03810</name>
</gene>
<feature type="domain" description="Divergent 4Fe-4S mono-cluster" evidence="1">
    <location>
        <begin position="16"/>
        <end position="78"/>
    </location>
</feature>
<dbReference type="Proteomes" id="UP000058446">
    <property type="component" value="Chromosome"/>
</dbReference>
<proteinExistence type="predicted"/>
<reference evidence="2 3" key="1">
    <citation type="submission" date="2013-10" db="EMBL/GenBank/DDBJ databases">
        <title>Complete genome sequence of Corynebacterium lactis DSM 45799(T), isolated from raw cow milk.</title>
        <authorList>
            <person name="Ruckert C."/>
            <person name="Albersmeier A."/>
            <person name="Lipski A."/>
            <person name="Kalinowski J."/>
        </authorList>
    </citation>
    <scope>NUCLEOTIDE SEQUENCE [LARGE SCALE GENOMIC DNA]</scope>
    <source>
        <strain evidence="2 3">RW2-5</strain>
    </source>
</reference>
<dbReference type="Pfam" id="PF06902">
    <property type="entry name" value="Fer4_19"/>
    <property type="match status" value="1"/>
</dbReference>
<dbReference type="RefSeq" id="WP_053411757.1">
    <property type="nucleotide sequence ID" value="NZ_CP006841.1"/>
</dbReference>
<dbReference type="KEGG" id="clw:CLAC_03810"/>
<evidence type="ECO:0000313" key="2">
    <source>
        <dbReference type="EMBL" id="ALA66978.1"/>
    </source>
</evidence>
<keyword evidence="3" id="KW-1185">Reference proteome</keyword>
<evidence type="ECO:0000313" key="3">
    <source>
        <dbReference type="Proteomes" id="UP000058446"/>
    </source>
</evidence>
<dbReference type="PATRIC" id="fig|1408189.4.peg.761"/>
<dbReference type="STRING" id="1408189.CLAC_03810"/>
<evidence type="ECO:0000259" key="1">
    <source>
        <dbReference type="Pfam" id="PF06902"/>
    </source>
</evidence>
<dbReference type="OrthoDB" id="3855487at2"/>
<dbReference type="InterPro" id="IPR010693">
    <property type="entry name" value="Divergent_4Fe-4S_mono-cluster"/>
</dbReference>
<protein>
    <recommendedName>
        <fullName evidence="1">Divergent 4Fe-4S mono-cluster domain-containing protein</fullName>
    </recommendedName>
</protein>